<dbReference type="RefSeq" id="WP_421758275.1">
    <property type="nucleotide sequence ID" value="NZ_CACRTX010000013.1"/>
</dbReference>
<accession>A0A6N3EJQ0</accession>
<dbReference type="AlphaFoldDB" id="A0A6N3EJQ0"/>
<organism evidence="1">
    <name type="scientific">Enterococcus casseliflavus</name>
    <name type="common">Enterococcus flavescens</name>
    <dbReference type="NCBI Taxonomy" id="37734"/>
    <lineage>
        <taxon>Bacteria</taxon>
        <taxon>Bacillati</taxon>
        <taxon>Bacillota</taxon>
        <taxon>Bacilli</taxon>
        <taxon>Lactobacillales</taxon>
        <taxon>Enterococcaceae</taxon>
        <taxon>Enterococcus</taxon>
    </lineage>
</organism>
<protein>
    <recommendedName>
        <fullName evidence="2">Phage protein</fullName>
    </recommendedName>
</protein>
<name>A0A6N3EJQ0_ENTCA</name>
<evidence type="ECO:0008006" key="2">
    <source>
        <dbReference type="Google" id="ProtNLM"/>
    </source>
</evidence>
<proteinExistence type="predicted"/>
<gene>
    <name evidence="1" type="ORF">ECLFYP2_03193</name>
</gene>
<sequence>MNQKQQIAIERGQKDYLETGDVYSAVNNMMFYIDAPLSDKEWAAAVIEFLTWVKDQAE</sequence>
<dbReference type="EMBL" id="CACRTX010000013">
    <property type="protein sequence ID" value="VYU40144.1"/>
    <property type="molecule type" value="Genomic_DNA"/>
</dbReference>
<evidence type="ECO:0000313" key="1">
    <source>
        <dbReference type="EMBL" id="VYU40144.1"/>
    </source>
</evidence>
<reference evidence="1" key="1">
    <citation type="submission" date="2019-11" db="EMBL/GenBank/DDBJ databases">
        <authorList>
            <person name="Feng L."/>
        </authorList>
    </citation>
    <scope>NUCLEOTIDE SEQUENCE</scope>
    <source>
        <strain evidence="1">ECasseliflavusLFYP2</strain>
    </source>
</reference>